<keyword evidence="10" id="KW-1185">Reference proteome</keyword>
<feature type="transmembrane region" description="Helical" evidence="7">
    <location>
        <begin position="67"/>
        <end position="93"/>
    </location>
</feature>
<feature type="transmembrane region" description="Helical" evidence="7">
    <location>
        <begin position="210"/>
        <end position="231"/>
    </location>
</feature>
<dbReference type="InterPro" id="IPR023298">
    <property type="entry name" value="ATPase_P-typ_TM_dom_sf"/>
</dbReference>
<reference evidence="9 10" key="1">
    <citation type="submission" date="2023-04" db="EMBL/GenBank/DDBJ databases">
        <title>Genome of Basidiobolus ranarum AG-B5.</title>
        <authorList>
            <person name="Stajich J.E."/>
            <person name="Carter-House D."/>
            <person name="Gryganskyi A."/>
        </authorList>
    </citation>
    <scope>NUCLEOTIDE SEQUENCE [LARGE SCALE GENOMIC DNA]</scope>
    <source>
        <strain evidence="9 10">AG-B5</strain>
    </source>
</reference>
<feature type="region of interest" description="Disordered" evidence="6">
    <location>
        <begin position="279"/>
        <end position="308"/>
    </location>
</feature>
<dbReference type="PANTHER" id="PTHR24092">
    <property type="entry name" value="PROBABLE PHOSPHOLIPID-TRANSPORTING ATPASE"/>
    <property type="match status" value="1"/>
</dbReference>
<keyword evidence="4" id="KW-0479">Metal-binding</keyword>
<evidence type="ECO:0000256" key="3">
    <source>
        <dbReference type="ARBA" id="ARBA00022448"/>
    </source>
</evidence>
<keyword evidence="7" id="KW-0812">Transmembrane</keyword>
<protein>
    <recommendedName>
        <fullName evidence="8">P-type ATPase C-terminal domain-containing protein</fullName>
    </recommendedName>
</protein>
<keyword evidence="7" id="KW-0472">Membrane</keyword>
<dbReference type="InterPro" id="IPR032630">
    <property type="entry name" value="P_typ_ATPase_c"/>
</dbReference>
<evidence type="ECO:0000256" key="1">
    <source>
        <dbReference type="ARBA" id="ARBA00004141"/>
    </source>
</evidence>
<evidence type="ECO:0000313" key="9">
    <source>
        <dbReference type="EMBL" id="KAK9700470.1"/>
    </source>
</evidence>
<keyword evidence="3" id="KW-0813">Transport</keyword>
<comment type="caution">
    <text evidence="9">The sequence shown here is derived from an EMBL/GenBank/DDBJ whole genome shotgun (WGS) entry which is preliminary data.</text>
</comment>
<evidence type="ECO:0000256" key="7">
    <source>
        <dbReference type="SAM" id="Phobius"/>
    </source>
</evidence>
<accession>A0ABR2VSP0</accession>
<dbReference type="Pfam" id="PF16212">
    <property type="entry name" value="PhoLip_ATPase_C"/>
    <property type="match status" value="1"/>
</dbReference>
<feature type="transmembrane region" description="Helical" evidence="7">
    <location>
        <begin position="40"/>
        <end position="61"/>
    </location>
</feature>
<gene>
    <name evidence="9" type="ORF">K7432_012187</name>
</gene>
<name>A0ABR2VSP0_9FUNG</name>
<dbReference type="Proteomes" id="UP001479436">
    <property type="component" value="Unassembled WGS sequence"/>
</dbReference>
<keyword evidence="7" id="KW-1133">Transmembrane helix</keyword>
<sequence length="308" mass="35592">MAADYNFSQFKYLENLLLVHGLWSYLRIAEMVLNFFYKNVVFVLVILWYQFFCGFSANTFFDFTYVQLYNLVFTLMPVVVIGTCDQAVSYQNAQRFPGLYMLGIEQSRYGMRRFWIYIGEAIYQSLACFFTFYFLFLNDMSSTGTDGDLYDFSTSVSVSIISIATLTVGINSYSWNWIMFASIIGSIIAVHLYAFIYSLLNSAESHGSGVYIYGSLSFWAAYFVSIFLAIFPRYVILFVKQVWFFENIDIVREMEKYGEGVHLSALEERTSVDRLQPFSDSLRSSRKSSFGDDDYLELSPIQPESGIK</sequence>
<feature type="transmembrane region" description="Helical" evidence="7">
    <location>
        <begin position="177"/>
        <end position="198"/>
    </location>
</feature>
<feature type="transmembrane region" description="Helical" evidence="7">
    <location>
        <begin position="114"/>
        <end position="137"/>
    </location>
</feature>
<evidence type="ECO:0000256" key="5">
    <source>
        <dbReference type="ARBA" id="ARBA00022842"/>
    </source>
</evidence>
<dbReference type="PANTHER" id="PTHR24092:SF180">
    <property type="entry name" value="PHOSPHOLIPID-TRANSPORTING ATPASE DNF1-RELATED"/>
    <property type="match status" value="1"/>
</dbReference>
<dbReference type="SUPFAM" id="SSF81665">
    <property type="entry name" value="Calcium ATPase, transmembrane domain M"/>
    <property type="match status" value="1"/>
</dbReference>
<feature type="transmembrane region" description="Helical" evidence="7">
    <location>
        <begin position="149"/>
        <end position="170"/>
    </location>
</feature>
<evidence type="ECO:0000256" key="2">
    <source>
        <dbReference type="ARBA" id="ARBA00004308"/>
    </source>
</evidence>
<feature type="domain" description="P-type ATPase C-terminal" evidence="8">
    <location>
        <begin position="1"/>
        <end position="244"/>
    </location>
</feature>
<dbReference type="EMBL" id="JASJQH010007903">
    <property type="protein sequence ID" value="KAK9700470.1"/>
    <property type="molecule type" value="Genomic_DNA"/>
</dbReference>
<comment type="subcellular location">
    <subcellularLocation>
        <location evidence="2">Endomembrane system</location>
    </subcellularLocation>
    <subcellularLocation>
        <location evidence="1">Membrane</location>
        <topology evidence="1">Multi-pass membrane protein</topology>
    </subcellularLocation>
</comment>
<evidence type="ECO:0000313" key="10">
    <source>
        <dbReference type="Proteomes" id="UP001479436"/>
    </source>
</evidence>
<proteinExistence type="predicted"/>
<organism evidence="9 10">
    <name type="scientific">Basidiobolus ranarum</name>
    <dbReference type="NCBI Taxonomy" id="34480"/>
    <lineage>
        <taxon>Eukaryota</taxon>
        <taxon>Fungi</taxon>
        <taxon>Fungi incertae sedis</taxon>
        <taxon>Zoopagomycota</taxon>
        <taxon>Entomophthoromycotina</taxon>
        <taxon>Basidiobolomycetes</taxon>
        <taxon>Basidiobolales</taxon>
        <taxon>Basidiobolaceae</taxon>
        <taxon>Basidiobolus</taxon>
    </lineage>
</organism>
<evidence type="ECO:0000259" key="8">
    <source>
        <dbReference type="Pfam" id="PF16212"/>
    </source>
</evidence>
<evidence type="ECO:0000256" key="4">
    <source>
        <dbReference type="ARBA" id="ARBA00022723"/>
    </source>
</evidence>
<evidence type="ECO:0000256" key="6">
    <source>
        <dbReference type="SAM" id="MobiDB-lite"/>
    </source>
</evidence>
<keyword evidence="5" id="KW-0460">Magnesium</keyword>